<protein>
    <submittedName>
        <fullName evidence="2">7-deoxyloganetic acid glucosyltransferase</fullName>
    </submittedName>
</protein>
<evidence type="ECO:0000256" key="1">
    <source>
        <dbReference type="ARBA" id="ARBA00009995"/>
    </source>
</evidence>
<dbReference type="PANTHER" id="PTHR11926:SF1392">
    <property type="entry name" value="GLYCOSYLTRANSFERASE"/>
    <property type="match status" value="1"/>
</dbReference>
<dbReference type="GO" id="GO:0080044">
    <property type="term" value="F:quercetin 7-O-glucosyltransferase activity"/>
    <property type="evidence" value="ECO:0007669"/>
    <property type="project" value="TreeGrafter"/>
</dbReference>
<dbReference type="AlphaFoldDB" id="A0AAD8HE77"/>
<reference evidence="2" key="2">
    <citation type="submission" date="2023-05" db="EMBL/GenBank/DDBJ databases">
        <authorList>
            <person name="Schelkunov M.I."/>
        </authorList>
    </citation>
    <scope>NUCLEOTIDE SEQUENCE</scope>
    <source>
        <strain evidence="2">Hsosn_3</strain>
        <tissue evidence="2">Leaf</tissue>
    </source>
</reference>
<comment type="caution">
    <text evidence="2">The sequence shown here is derived from an EMBL/GenBank/DDBJ whole genome shotgun (WGS) entry which is preliminary data.</text>
</comment>
<sequence length="210" mass="23400">MANPSHVLIFPFPIQGHMNSMFKLTELLCLADIHVTYLVTVENHTRLLQNTDIVSKYTKYPGFRFQILPESVSNGNAQAFDLVLNLYESLKTAKTFLRDLLIGQGHTQPVTCLITDGLMNFTLDVGEETGVPVIYFRTASACSFWAFFCADKVIEAGDCPFKGDDMDHPIRSIPGMESFLRQRDLPVDECGCKTCLKSDIELIKAGGIVV</sequence>
<dbReference type="SUPFAM" id="SSF53756">
    <property type="entry name" value="UDP-Glycosyltransferase/glycogen phosphorylase"/>
    <property type="match status" value="1"/>
</dbReference>
<dbReference type="GO" id="GO:0080043">
    <property type="term" value="F:quercetin 3-O-glucosyltransferase activity"/>
    <property type="evidence" value="ECO:0007669"/>
    <property type="project" value="TreeGrafter"/>
</dbReference>
<gene>
    <name evidence="2" type="ORF">POM88_040504</name>
</gene>
<comment type="similarity">
    <text evidence="1">Belongs to the UDP-glycosyltransferase family.</text>
</comment>
<proteinExistence type="inferred from homology"/>
<keyword evidence="3" id="KW-1185">Reference proteome</keyword>
<organism evidence="2 3">
    <name type="scientific">Heracleum sosnowskyi</name>
    <dbReference type="NCBI Taxonomy" id="360622"/>
    <lineage>
        <taxon>Eukaryota</taxon>
        <taxon>Viridiplantae</taxon>
        <taxon>Streptophyta</taxon>
        <taxon>Embryophyta</taxon>
        <taxon>Tracheophyta</taxon>
        <taxon>Spermatophyta</taxon>
        <taxon>Magnoliopsida</taxon>
        <taxon>eudicotyledons</taxon>
        <taxon>Gunneridae</taxon>
        <taxon>Pentapetalae</taxon>
        <taxon>asterids</taxon>
        <taxon>campanulids</taxon>
        <taxon>Apiales</taxon>
        <taxon>Apiaceae</taxon>
        <taxon>Apioideae</taxon>
        <taxon>apioid superclade</taxon>
        <taxon>Tordylieae</taxon>
        <taxon>Tordyliinae</taxon>
        <taxon>Heracleum</taxon>
    </lineage>
</organism>
<dbReference type="PANTHER" id="PTHR11926">
    <property type="entry name" value="GLUCOSYL/GLUCURONOSYL TRANSFERASES"/>
    <property type="match status" value="1"/>
</dbReference>
<evidence type="ECO:0000313" key="2">
    <source>
        <dbReference type="EMBL" id="KAK1364943.1"/>
    </source>
</evidence>
<reference evidence="2" key="1">
    <citation type="submission" date="2023-02" db="EMBL/GenBank/DDBJ databases">
        <title>Genome of toxic invasive species Heracleum sosnowskyi carries increased number of genes despite the absence of recent whole-genome duplications.</title>
        <authorList>
            <person name="Schelkunov M."/>
            <person name="Shtratnikova V."/>
            <person name="Makarenko M."/>
            <person name="Klepikova A."/>
            <person name="Omelchenko D."/>
            <person name="Novikova G."/>
            <person name="Obukhova E."/>
            <person name="Bogdanov V."/>
            <person name="Penin A."/>
            <person name="Logacheva M."/>
        </authorList>
    </citation>
    <scope>NUCLEOTIDE SEQUENCE</scope>
    <source>
        <strain evidence="2">Hsosn_3</strain>
        <tissue evidence="2">Leaf</tissue>
    </source>
</reference>
<dbReference type="EMBL" id="JAUIZM010000009">
    <property type="protein sequence ID" value="KAK1364943.1"/>
    <property type="molecule type" value="Genomic_DNA"/>
</dbReference>
<dbReference type="Gene3D" id="3.40.50.2000">
    <property type="entry name" value="Glycogen Phosphorylase B"/>
    <property type="match status" value="1"/>
</dbReference>
<accession>A0AAD8HE77</accession>
<name>A0AAD8HE77_9APIA</name>
<evidence type="ECO:0000313" key="3">
    <source>
        <dbReference type="Proteomes" id="UP001237642"/>
    </source>
</evidence>
<dbReference type="Proteomes" id="UP001237642">
    <property type="component" value="Unassembled WGS sequence"/>
</dbReference>